<dbReference type="InterPro" id="IPR009057">
    <property type="entry name" value="Homeodomain-like_sf"/>
</dbReference>
<dbReference type="AlphaFoldDB" id="C7LQB3"/>
<evidence type="ECO:0000313" key="7">
    <source>
        <dbReference type="Proteomes" id="UP000002216"/>
    </source>
</evidence>
<accession>C7LQB3</accession>
<dbReference type="InterPro" id="IPR001647">
    <property type="entry name" value="HTH_TetR"/>
</dbReference>
<dbReference type="SUPFAM" id="SSF46689">
    <property type="entry name" value="Homeodomain-like"/>
    <property type="match status" value="1"/>
</dbReference>
<dbReference type="PANTHER" id="PTHR47506">
    <property type="entry name" value="TRANSCRIPTIONAL REGULATORY PROTEIN"/>
    <property type="match status" value="1"/>
</dbReference>
<feature type="domain" description="HTH tetR-type" evidence="5">
    <location>
        <begin position="3"/>
        <end position="63"/>
    </location>
</feature>
<evidence type="ECO:0000259" key="5">
    <source>
        <dbReference type="PROSITE" id="PS50977"/>
    </source>
</evidence>
<reference evidence="6 7" key="1">
    <citation type="journal article" date="2009" name="Stand. Genomic Sci.">
        <title>Complete genome sequence of Desulfomicrobium baculatum type strain (X).</title>
        <authorList>
            <person name="Copeland A."/>
            <person name="Spring S."/>
            <person name="Goker M."/>
            <person name="Schneider S."/>
            <person name="Lapidus A."/>
            <person name="Del Rio T.G."/>
            <person name="Tice H."/>
            <person name="Cheng J.F."/>
            <person name="Chen F."/>
            <person name="Nolan M."/>
            <person name="Bruce D."/>
            <person name="Goodwin L."/>
            <person name="Pitluck S."/>
            <person name="Ivanova N."/>
            <person name="Mavrommatis K."/>
            <person name="Ovchinnikova G."/>
            <person name="Pati A."/>
            <person name="Chen A."/>
            <person name="Palaniappan K."/>
            <person name="Land M."/>
            <person name="Hauser L."/>
            <person name="Chang Y.J."/>
            <person name="Jeffries C.C."/>
            <person name="Meincke L."/>
            <person name="Sims D."/>
            <person name="Brettin T."/>
            <person name="Detter J.C."/>
            <person name="Han C."/>
            <person name="Chain P."/>
            <person name="Bristow J."/>
            <person name="Eisen J.A."/>
            <person name="Markowitz V."/>
            <person name="Hugenholtz P."/>
            <person name="Kyrpides N.C."/>
            <person name="Klenk H.P."/>
            <person name="Lucas S."/>
        </authorList>
    </citation>
    <scope>NUCLEOTIDE SEQUENCE [LARGE SCALE GENOMIC DNA]</scope>
    <source>
        <strain evidence="7">DSM 4028 / VKM B-1378 / X</strain>
    </source>
</reference>
<keyword evidence="2 4" id="KW-0238">DNA-binding</keyword>
<proteinExistence type="predicted"/>
<name>C7LQB3_DESBD</name>
<keyword evidence="7" id="KW-1185">Reference proteome</keyword>
<dbReference type="Pfam" id="PF16925">
    <property type="entry name" value="TetR_C_13"/>
    <property type="match status" value="1"/>
</dbReference>
<keyword evidence="3" id="KW-0804">Transcription</keyword>
<dbReference type="KEGG" id="dba:Dbac_1025"/>
<evidence type="ECO:0000256" key="4">
    <source>
        <dbReference type="PROSITE-ProRule" id="PRU00335"/>
    </source>
</evidence>
<evidence type="ECO:0000256" key="3">
    <source>
        <dbReference type="ARBA" id="ARBA00023163"/>
    </source>
</evidence>
<gene>
    <name evidence="6" type="ordered locus">Dbac_1025</name>
</gene>
<protein>
    <submittedName>
        <fullName evidence="6">Transcriptional regulator, TetR family</fullName>
    </submittedName>
</protein>
<organism evidence="6 7">
    <name type="scientific">Desulfomicrobium baculatum (strain DSM 4028 / VKM B-1378 / X)</name>
    <name type="common">Desulfovibrio baculatus</name>
    <dbReference type="NCBI Taxonomy" id="525897"/>
    <lineage>
        <taxon>Bacteria</taxon>
        <taxon>Pseudomonadati</taxon>
        <taxon>Thermodesulfobacteriota</taxon>
        <taxon>Desulfovibrionia</taxon>
        <taxon>Desulfovibrionales</taxon>
        <taxon>Desulfomicrobiaceae</taxon>
        <taxon>Desulfomicrobium</taxon>
    </lineage>
</organism>
<dbReference type="OrthoDB" id="9793734at2"/>
<dbReference type="Gene3D" id="1.10.357.10">
    <property type="entry name" value="Tetracycline Repressor, domain 2"/>
    <property type="match status" value="1"/>
</dbReference>
<dbReference type="EMBL" id="CP001629">
    <property type="protein sequence ID" value="ACU89139.1"/>
    <property type="molecule type" value="Genomic_DNA"/>
</dbReference>
<dbReference type="PANTHER" id="PTHR47506:SF6">
    <property type="entry name" value="HTH-TYPE TRANSCRIPTIONAL REPRESSOR NEMR"/>
    <property type="match status" value="1"/>
</dbReference>
<dbReference type="eggNOG" id="COG1309">
    <property type="taxonomic scope" value="Bacteria"/>
</dbReference>
<dbReference type="STRING" id="525897.Dbac_1025"/>
<dbReference type="GO" id="GO:0003677">
    <property type="term" value="F:DNA binding"/>
    <property type="evidence" value="ECO:0007669"/>
    <property type="project" value="UniProtKB-UniRule"/>
</dbReference>
<dbReference type="Pfam" id="PF00440">
    <property type="entry name" value="TetR_N"/>
    <property type="match status" value="1"/>
</dbReference>
<dbReference type="PROSITE" id="PS50977">
    <property type="entry name" value="HTH_TETR_2"/>
    <property type="match status" value="1"/>
</dbReference>
<dbReference type="InterPro" id="IPR011075">
    <property type="entry name" value="TetR_C"/>
</dbReference>
<dbReference type="InterPro" id="IPR036271">
    <property type="entry name" value="Tet_transcr_reg_TetR-rel_C_sf"/>
</dbReference>
<evidence type="ECO:0000313" key="6">
    <source>
        <dbReference type="EMBL" id="ACU89139.1"/>
    </source>
</evidence>
<feature type="DNA-binding region" description="H-T-H motif" evidence="4">
    <location>
        <begin position="26"/>
        <end position="45"/>
    </location>
</feature>
<dbReference type="PRINTS" id="PR00455">
    <property type="entry name" value="HTHTETR"/>
</dbReference>
<dbReference type="HOGENOM" id="CLU_069356_28_1_7"/>
<keyword evidence="1" id="KW-0805">Transcription regulation</keyword>
<evidence type="ECO:0000256" key="2">
    <source>
        <dbReference type="ARBA" id="ARBA00023125"/>
    </source>
</evidence>
<sequence length="192" mass="21519">MSHTTREHILDVGGRLVHHKGYTATGLQEILSEAGVPKGSFYFYFKSKEEFGLALIDHYRAELANQAGPILRDESQAPLERLARFFLWFRDNFEREGFIKGCPLGNLTQEMGDVNPAFREKLHESLENLIKAVTIVLKQASERGKLASGLEPEATARFIISAWQGALLRMKAAAGPEPLDNFQTMVFQVLLA</sequence>
<dbReference type="RefSeq" id="WP_015773239.1">
    <property type="nucleotide sequence ID" value="NC_013173.1"/>
</dbReference>
<dbReference type="Proteomes" id="UP000002216">
    <property type="component" value="Chromosome"/>
</dbReference>
<evidence type="ECO:0000256" key="1">
    <source>
        <dbReference type="ARBA" id="ARBA00023015"/>
    </source>
</evidence>
<dbReference type="SUPFAM" id="SSF48498">
    <property type="entry name" value="Tetracyclin repressor-like, C-terminal domain"/>
    <property type="match status" value="1"/>
</dbReference>